<sequence length="237" mass="25868">MEVLKSKPIAQDENAPNQTLGEQKISNLERKVRVLRAQKAAKEARTSGPSSTDLMSEIAADYTPKQVVRKQLRIDGMLRRAPKHGADKSMRDKTRPPLKRAKSVSPPSMKPIPTSSYCSSHKAAEAAREALFELHTRQAIAASGLPDCGWGPSELPTFSQPCTTSSAPASLPTHPRPASQPTPLMGLGSFLGMDSSPSKRFALDSPMRTSLEAACKKDHLISRSRTMAEAMIQRRRL</sequence>
<keyword evidence="3" id="KW-1185">Reference proteome</keyword>
<feature type="region of interest" description="Disordered" evidence="1">
    <location>
        <begin position="1"/>
        <end position="25"/>
    </location>
</feature>
<feature type="compositionally biased region" description="Basic and acidic residues" evidence="1">
    <location>
        <begin position="82"/>
        <end position="95"/>
    </location>
</feature>
<name>A0A8J6DYB1_9EUKA</name>
<dbReference type="AlphaFoldDB" id="A0A8J6DYB1"/>
<protein>
    <submittedName>
        <fullName evidence="2">Uncharacterized protein</fullName>
    </submittedName>
</protein>
<evidence type="ECO:0000256" key="1">
    <source>
        <dbReference type="SAM" id="MobiDB-lite"/>
    </source>
</evidence>
<feature type="compositionally biased region" description="Polar residues" evidence="1">
    <location>
        <begin position="14"/>
        <end position="25"/>
    </location>
</feature>
<proteinExistence type="predicted"/>
<feature type="region of interest" description="Disordered" evidence="1">
    <location>
        <begin position="82"/>
        <end position="117"/>
    </location>
</feature>
<organism evidence="2 3">
    <name type="scientific">Carpediemonas membranifera</name>
    <dbReference type="NCBI Taxonomy" id="201153"/>
    <lineage>
        <taxon>Eukaryota</taxon>
        <taxon>Metamonada</taxon>
        <taxon>Carpediemonas-like organisms</taxon>
        <taxon>Carpediemonas</taxon>
    </lineage>
</organism>
<evidence type="ECO:0000313" key="2">
    <source>
        <dbReference type="EMBL" id="KAG9391884.1"/>
    </source>
</evidence>
<feature type="region of interest" description="Disordered" evidence="1">
    <location>
        <begin position="161"/>
        <end position="187"/>
    </location>
</feature>
<reference evidence="2" key="1">
    <citation type="submission" date="2021-05" db="EMBL/GenBank/DDBJ databases">
        <title>A free-living protist that lacks canonical eukaryotic 1 DNA replication and segregation systems.</title>
        <authorList>
            <person name="Salas-Leiva D.E."/>
            <person name="Tromer E.C."/>
            <person name="Curtis B.A."/>
            <person name="Jerlstrom-Hultqvist J."/>
            <person name="Kolisko M."/>
            <person name="Yi Z."/>
            <person name="Salas-Leiva J.S."/>
            <person name="Gallot-Lavallee L."/>
            <person name="Kops G.J.P.L."/>
            <person name="Archibald J.M."/>
            <person name="Simpson A.G.B."/>
            <person name="Roger A.J."/>
        </authorList>
    </citation>
    <scope>NUCLEOTIDE SEQUENCE</scope>
    <source>
        <strain evidence="2">BICM</strain>
    </source>
</reference>
<dbReference type="EMBL" id="JAHDYR010000047">
    <property type="protein sequence ID" value="KAG9391884.1"/>
    <property type="molecule type" value="Genomic_DNA"/>
</dbReference>
<gene>
    <name evidence="2" type="ORF">J8273_6838</name>
</gene>
<dbReference type="Proteomes" id="UP000717585">
    <property type="component" value="Unassembled WGS sequence"/>
</dbReference>
<comment type="caution">
    <text evidence="2">The sequence shown here is derived from an EMBL/GenBank/DDBJ whole genome shotgun (WGS) entry which is preliminary data.</text>
</comment>
<evidence type="ECO:0000313" key="3">
    <source>
        <dbReference type="Proteomes" id="UP000717585"/>
    </source>
</evidence>
<accession>A0A8J6DYB1</accession>